<dbReference type="SMART" id="SM00320">
    <property type="entry name" value="WD40"/>
    <property type="match status" value="4"/>
</dbReference>
<dbReference type="InterPro" id="IPR036322">
    <property type="entry name" value="WD40_repeat_dom_sf"/>
</dbReference>
<feature type="region of interest" description="Disordered" evidence="4">
    <location>
        <begin position="1"/>
        <end position="22"/>
    </location>
</feature>
<keyword evidence="1 3" id="KW-0853">WD repeat</keyword>
<feature type="repeat" description="WD" evidence="3">
    <location>
        <begin position="236"/>
        <end position="277"/>
    </location>
</feature>
<accession>A0A9Q1M3X6</accession>
<organism evidence="5 6">
    <name type="scientific">Anisodus acutangulus</name>
    <dbReference type="NCBI Taxonomy" id="402998"/>
    <lineage>
        <taxon>Eukaryota</taxon>
        <taxon>Viridiplantae</taxon>
        <taxon>Streptophyta</taxon>
        <taxon>Embryophyta</taxon>
        <taxon>Tracheophyta</taxon>
        <taxon>Spermatophyta</taxon>
        <taxon>Magnoliopsida</taxon>
        <taxon>eudicotyledons</taxon>
        <taxon>Gunneridae</taxon>
        <taxon>Pentapetalae</taxon>
        <taxon>asterids</taxon>
        <taxon>lamiids</taxon>
        <taxon>Solanales</taxon>
        <taxon>Solanaceae</taxon>
        <taxon>Solanoideae</taxon>
        <taxon>Hyoscyameae</taxon>
        <taxon>Anisodus</taxon>
    </lineage>
</organism>
<evidence type="ECO:0000256" key="3">
    <source>
        <dbReference type="PROSITE-ProRule" id="PRU00221"/>
    </source>
</evidence>
<evidence type="ECO:0000313" key="6">
    <source>
        <dbReference type="Proteomes" id="UP001152561"/>
    </source>
</evidence>
<dbReference type="Gene3D" id="2.130.10.10">
    <property type="entry name" value="YVTN repeat-like/Quinoprotein amine dehydrogenase"/>
    <property type="match status" value="1"/>
</dbReference>
<dbReference type="SUPFAM" id="SSF50978">
    <property type="entry name" value="WD40 repeat-like"/>
    <property type="match status" value="1"/>
</dbReference>
<evidence type="ECO:0000256" key="2">
    <source>
        <dbReference type="ARBA" id="ARBA00022737"/>
    </source>
</evidence>
<comment type="caution">
    <text evidence="5">The sequence shown here is derived from an EMBL/GenBank/DDBJ whole genome shotgun (WGS) entry which is preliminary data.</text>
</comment>
<protein>
    <submittedName>
        <fullName evidence="5">Uncharacterized protein</fullName>
    </submittedName>
</protein>
<evidence type="ECO:0000256" key="1">
    <source>
        <dbReference type="ARBA" id="ARBA00022574"/>
    </source>
</evidence>
<proteinExistence type="predicted"/>
<evidence type="ECO:0000256" key="4">
    <source>
        <dbReference type="SAM" id="MobiDB-lite"/>
    </source>
</evidence>
<dbReference type="OrthoDB" id="10260946at2759"/>
<dbReference type="InterPro" id="IPR015943">
    <property type="entry name" value="WD40/YVTN_repeat-like_dom_sf"/>
</dbReference>
<reference evidence="6" key="1">
    <citation type="journal article" date="2023" name="Proc. Natl. Acad. Sci. U.S.A.">
        <title>Genomic and structural basis for evolution of tropane alkaloid biosynthesis.</title>
        <authorList>
            <person name="Wanga Y.-J."/>
            <person name="Taina T."/>
            <person name="Yua J.-Y."/>
            <person name="Lia J."/>
            <person name="Xua B."/>
            <person name="Chenc J."/>
            <person name="D'Auriad J.C."/>
            <person name="Huanga J.-P."/>
            <person name="Huanga S.-X."/>
        </authorList>
    </citation>
    <scope>NUCLEOTIDE SEQUENCE [LARGE SCALE GENOMIC DNA]</scope>
    <source>
        <strain evidence="6">cv. KIB-2019</strain>
    </source>
</reference>
<dbReference type="InterPro" id="IPR051179">
    <property type="entry name" value="WD_repeat_multifunction"/>
</dbReference>
<dbReference type="EMBL" id="JAJAGQ010000010">
    <property type="protein sequence ID" value="KAJ8551282.1"/>
    <property type="molecule type" value="Genomic_DNA"/>
</dbReference>
<name>A0A9Q1M3X6_9SOLA</name>
<dbReference type="PANTHER" id="PTHR19857">
    <property type="entry name" value="MITOCHONDRIAL DIVISION PROTEIN 1-RELATED"/>
    <property type="match status" value="1"/>
</dbReference>
<dbReference type="PANTHER" id="PTHR19857:SF21">
    <property type="entry name" value="ANAPHASE-PROMOTING COMPLEX SUBUNIT 4 WD40 DOMAIN-CONTAINING PROTEIN"/>
    <property type="match status" value="1"/>
</dbReference>
<keyword evidence="2" id="KW-0677">Repeat</keyword>
<dbReference type="Proteomes" id="UP001152561">
    <property type="component" value="Unassembled WGS sequence"/>
</dbReference>
<evidence type="ECO:0000313" key="5">
    <source>
        <dbReference type="EMBL" id="KAJ8551282.1"/>
    </source>
</evidence>
<keyword evidence="6" id="KW-1185">Reference proteome</keyword>
<dbReference type="PROSITE" id="PS50082">
    <property type="entry name" value="WD_REPEATS_2"/>
    <property type="match status" value="1"/>
</dbReference>
<dbReference type="InterPro" id="IPR001680">
    <property type="entry name" value="WD40_rpt"/>
</dbReference>
<gene>
    <name evidence="5" type="ORF">K7X08_000652</name>
</gene>
<sequence length="483" mass="54029">MGMEKYLVPSDSSPINPKPTKRSQWKRSVLELNGNFSRKYEHDDSWLLMQSYSEVMLLPHTYHINRAPCQTHVNWLLGGVDYDYSQALGGEGISALEFDKKGIYLASVTKAGCIIVHDYESLYCSTEDETKQLLHTSTGQQFDVVRWNVSNQDEVACTSMKSSELFIYDIGYVSEQPVDVLRKRPTISVHGYNAHKGFSDIAFCSHDASRLLASDVSGVINIWDRRASGLPCLELPTNSSSPLNSIKLNADDQVIYGASKQGTIYMWDIRGGRSSAAFQNNRAVNYTPITEVKLASELERIASLKAQSNIVSKEIHSIDINPSCQYQLAFHLDDGWSGVLDVHSLKVTHIHCPPPRWLDDSIDWADLHILRKPSWLPVYSIYVVGSCSSKGLYLLDFYPDRSSPSHVDFNEEMQELYGVKSQHKQNQFIPTTEGVTTCVAHPSSGTIVVGTKHSSLLVISQKGKSFQGAYDSPCFEGNLRRTS</sequence>
<dbReference type="AlphaFoldDB" id="A0A9Q1M3X6"/>